<dbReference type="AlphaFoldDB" id="A0A1V2A8H7"/>
<dbReference type="Gene3D" id="1.10.1040.10">
    <property type="entry name" value="N-(1-d-carboxylethyl)-l-norvaline Dehydrogenase, domain 2"/>
    <property type="match status" value="1"/>
</dbReference>
<keyword evidence="3" id="KW-0560">Oxidoreductase</keyword>
<evidence type="ECO:0000313" key="6">
    <source>
        <dbReference type="EMBL" id="OMP67298.1"/>
    </source>
</evidence>
<dbReference type="Pfam" id="PF02737">
    <property type="entry name" value="3HCDH_N"/>
    <property type="match status" value="1"/>
</dbReference>
<dbReference type="GO" id="GO:0070403">
    <property type="term" value="F:NAD+ binding"/>
    <property type="evidence" value="ECO:0007669"/>
    <property type="project" value="InterPro"/>
</dbReference>
<feature type="domain" description="3-hydroxyacyl-CoA dehydrogenase NAD binding" evidence="5">
    <location>
        <begin position="25"/>
        <end position="146"/>
    </location>
</feature>
<dbReference type="GO" id="GO:0006631">
    <property type="term" value="P:fatty acid metabolic process"/>
    <property type="evidence" value="ECO:0007669"/>
    <property type="project" value="InterPro"/>
</dbReference>
<gene>
    <name evidence="6" type="ORF">BTO28_08215</name>
</gene>
<dbReference type="GO" id="GO:0016616">
    <property type="term" value="F:oxidoreductase activity, acting on the CH-OH group of donors, NAD or NADP as acceptor"/>
    <property type="evidence" value="ECO:0007669"/>
    <property type="project" value="InterPro"/>
</dbReference>
<comment type="pathway">
    <text evidence="1">Lipid metabolism; butanoate metabolism.</text>
</comment>
<organism evidence="6 7">
    <name type="scientific">Domibacillus epiphyticus</name>
    <dbReference type="NCBI Taxonomy" id="1714355"/>
    <lineage>
        <taxon>Bacteria</taxon>
        <taxon>Bacillati</taxon>
        <taxon>Bacillota</taxon>
        <taxon>Bacilli</taxon>
        <taxon>Bacillales</taxon>
        <taxon>Bacillaceae</taxon>
        <taxon>Domibacillus</taxon>
    </lineage>
</organism>
<dbReference type="RefSeq" id="WP_076765122.1">
    <property type="nucleotide sequence ID" value="NZ_MSFI01000011.1"/>
</dbReference>
<evidence type="ECO:0000256" key="2">
    <source>
        <dbReference type="ARBA" id="ARBA00009463"/>
    </source>
</evidence>
<proteinExistence type="inferred from homology"/>
<dbReference type="PANTHER" id="PTHR48075">
    <property type="entry name" value="3-HYDROXYACYL-COA DEHYDROGENASE FAMILY PROTEIN"/>
    <property type="match status" value="1"/>
</dbReference>
<dbReference type="SUPFAM" id="SSF51735">
    <property type="entry name" value="NAD(P)-binding Rossmann-fold domains"/>
    <property type="match status" value="1"/>
</dbReference>
<feature type="domain" description="3-hydroxyacyl-CoA dehydrogenase C-terminal" evidence="4">
    <location>
        <begin position="149"/>
        <end position="244"/>
    </location>
</feature>
<dbReference type="Gene3D" id="3.40.50.720">
    <property type="entry name" value="NAD(P)-binding Rossmann-like Domain"/>
    <property type="match status" value="1"/>
</dbReference>
<dbReference type="InterPro" id="IPR006176">
    <property type="entry name" value="3-OHacyl-CoA_DH_NAD-bd"/>
</dbReference>
<dbReference type="OrthoDB" id="2986269at2"/>
<dbReference type="Pfam" id="PF00725">
    <property type="entry name" value="3HCDH"/>
    <property type="match status" value="1"/>
</dbReference>
<evidence type="ECO:0000313" key="7">
    <source>
        <dbReference type="Proteomes" id="UP000188613"/>
    </source>
</evidence>
<evidence type="ECO:0000259" key="5">
    <source>
        <dbReference type="Pfam" id="PF02737"/>
    </source>
</evidence>
<reference evidence="6 7" key="1">
    <citation type="submission" date="2016-12" db="EMBL/GenBank/DDBJ databases">
        <title>Domibacillus sp. SAB 38T whole genome sequencing.</title>
        <authorList>
            <person name="Verma A."/>
            <person name="Ojha A.K."/>
            <person name="Krishnamurthi S."/>
        </authorList>
    </citation>
    <scope>NUCLEOTIDE SEQUENCE [LARGE SCALE GENOMIC DNA]</scope>
    <source>
        <strain evidence="6 7">SAB 38</strain>
    </source>
</reference>
<comment type="similarity">
    <text evidence="2">Belongs to the 3-hydroxyacyl-CoA dehydrogenase family.</text>
</comment>
<accession>A0A1V2A8H7</accession>
<dbReference type="STRING" id="1714355.BTO28_08215"/>
<dbReference type="EMBL" id="MSFI01000011">
    <property type="protein sequence ID" value="OMP67298.1"/>
    <property type="molecule type" value="Genomic_DNA"/>
</dbReference>
<comment type="caution">
    <text evidence="6">The sequence shown here is derived from an EMBL/GenBank/DDBJ whole genome shotgun (WGS) entry which is preliminary data.</text>
</comment>
<evidence type="ECO:0000256" key="3">
    <source>
        <dbReference type="ARBA" id="ARBA00023002"/>
    </source>
</evidence>
<dbReference type="Proteomes" id="UP000188613">
    <property type="component" value="Unassembled WGS sequence"/>
</dbReference>
<protein>
    <submittedName>
        <fullName evidence="6">3-hydroxybutyryl-CoA dehydrogenase</fullName>
    </submittedName>
</protein>
<dbReference type="PIRSF" id="PIRSF000105">
    <property type="entry name" value="HCDH"/>
    <property type="match status" value="1"/>
</dbReference>
<dbReference type="SUPFAM" id="SSF48179">
    <property type="entry name" value="6-phosphogluconate dehydrogenase C-terminal domain-like"/>
    <property type="match status" value="1"/>
</dbReference>
<evidence type="ECO:0000256" key="1">
    <source>
        <dbReference type="ARBA" id="ARBA00005086"/>
    </source>
</evidence>
<dbReference type="InterPro" id="IPR022694">
    <property type="entry name" value="3-OHacyl-CoA_DH"/>
</dbReference>
<name>A0A1V2A8H7_9BACI</name>
<dbReference type="InterPro" id="IPR006108">
    <property type="entry name" value="3HC_DH_C"/>
</dbReference>
<dbReference type="InterPro" id="IPR008927">
    <property type="entry name" value="6-PGluconate_DH-like_C_sf"/>
</dbReference>
<evidence type="ECO:0000259" key="4">
    <source>
        <dbReference type="Pfam" id="PF00725"/>
    </source>
</evidence>
<keyword evidence="7" id="KW-1185">Reference proteome</keyword>
<sequence length="245" mass="27022">MKPSTDQKTLYVVGSEMIAGSIMKDIEKKGFRLATKEELERERQNVDLVIETTCLDLEKKKANLQMIEAAVEESTLILSSVLSISATESASFLNNPSRLVGFGILGSWEEAALVEVAPALQTDEEYLDQVSNLLSEFDKEMEVVQDEAGLVFPRILSLIINEAAFALNEGIASASEIDIAMMKGTNYPMGPLAWADKVGIDNVYSVLMGLHRSLGEERYRPAPLIRKMVHAGWLGEQTGKGFYET</sequence>
<dbReference type="InterPro" id="IPR036291">
    <property type="entry name" value="NAD(P)-bd_dom_sf"/>
</dbReference>
<dbReference type="InterPro" id="IPR013328">
    <property type="entry name" value="6PGD_dom2"/>
</dbReference>
<dbReference type="PANTHER" id="PTHR48075:SF5">
    <property type="entry name" value="3-HYDROXYBUTYRYL-COA DEHYDROGENASE"/>
    <property type="match status" value="1"/>
</dbReference>